<dbReference type="Proteomes" id="UP000553034">
    <property type="component" value="Unassembled WGS sequence"/>
</dbReference>
<evidence type="ECO:0000256" key="1">
    <source>
        <dbReference type="ARBA" id="ARBA00022729"/>
    </source>
</evidence>
<feature type="domain" description="Fe/B12 periplasmic-binding" evidence="2">
    <location>
        <begin position="18"/>
        <end position="254"/>
    </location>
</feature>
<dbReference type="PANTHER" id="PTHR30535:SF34">
    <property type="entry name" value="MOLYBDATE-BINDING PROTEIN MOLA"/>
    <property type="match status" value="1"/>
</dbReference>
<keyword evidence="4" id="KW-1185">Reference proteome</keyword>
<dbReference type="EMBL" id="JACIFO010000001">
    <property type="protein sequence ID" value="MBB4117938.1"/>
    <property type="molecule type" value="Genomic_DNA"/>
</dbReference>
<reference evidence="3 4" key="1">
    <citation type="submission" date="2020-08" db="EMBL/GenBank/DDBJ databases">
        <title>Genomic Encyclopedia of Type Strains, Phase IV (KMG-IV): sequencing the most valuable type-strain genomes for metagenomic binning, comparative biology and taxonomic classification.</title>
        <authorList>
            <person name="Goeker M."/>
        </authorList>
    </citation>
    <scope>NUCLEOTIDE SEQUENCE [LARGE SCALE GENOMIC DNA]</scope>
    <source>
        <strain evidence="3 4">DSM 29568</strain>
    </source>
</reference>
<dbReference type="GO" id="GO:0071281">
    <property type="term" value="P:cellular response to iron ion"/>
    <property type="evidence" value="ECO:0007669"/>
    <property type="project" value="TreeGrafter"/>
</dbReference>
<sequence>MIQDQLKRNLCIPTVPKRIISLVPSQTELLVDLGLKDYLVGITKFCVHPVELRKEKRVVGGTKQVNYDKIKALCPDIILCNKEENTKEMVTELEKIAPVHVSDIYTITDVYALINQYGILFEVQPKASELIAVIQHAFLRFCEEVKTQPSLRVAYFIWKKPWMIAGKNNFIDYMLSVCNYENFYQGEERYPEINLEGLENKVDMVFLSSEPYPFSEAHFLCFPENLQVKLVDGEFFSWYGSRLQYAFNYFRTLR</sequence>
<evidence type="ECO:0000313" key="3">
    <source>
        <dbReference type="EMBL" id="MBB4117938.1"/>
    </source>
</evidence>
<dbReference type="SUPFAM" id="SSF53807">
    <property type="entry name" value="Helical backbone' metal receptor"/>
    <property type="match status" value="1"/>
</dbReference>
<dbReference type="Pfam" id="PF01497">
    <property type="entry name" value="Peripla_BP_2"/>
    <property type="match status" value="1"/>
</dbReference>
<dbReference type="InterPro" id="IPR002491">
    <property type="entry name" value="ABC_transptr_periplasmic_BD"/>
</dbReference>
<proteinExistence type="predicted"/>
<dbReference type="Gene3D" id="3.40.50.1980">
    <property type="entry name" value="Nitrogenase molybdenum iron protein domain"/>
    <property type="match status" value="2"/>
</dbReference>
<dbReference type="RefSeq" id="WP_183475586.1">
    <property type="nucleotide sequence ID" value="NZ_JACIFO010000001.1"/>
</dbReference>
<dbReference type="InterPro" id="IPR054828">
    <property type="entry name" value="Vit_B12_bind_prot"/>
</dbReference>
<evidence type="ECO:0000313" key="4">
    <source>
        <dbReference type="Proteomes" id="UP000553034"/>
    </source>
</evidence>
<dbReference type="InterPro" id="IPR050902">
    <property type="entry name" value="ABC_Transporter_SBP"/>
</dbReference>
<dbReference type="PROSITE" id="PS50983">
    <property type="entry name" value="FE_B12_PBP"/>
    <property type="match status" value="1"/>
</dbReference>
<accession>A0A840EIE9</accession>
<organism evidence="3 4">
    <name type="scientific">Mesonia hippocampi</name>
    <dbReference type="NCBI Taxonomy" id="1628250"/>
    <lineage>
        <taxon>Bacteria</taxon>
        <taxon>Pseudomonadati</taxon>
        <taxon>Bacteroidota</taxon>
        <taxon>Flavobacteriia</taxon>
        <taxon>Flavobacteriales</taxon>
        <taxon>Flavobacteriaceae</taxon>
        <taxon>Mesonia</taxon>
    </lineage>
</organism>
<name>A0A840EIE9_9FLAO</name>
<dbReference type="NCBIfam" id="NF038402">
    <property type="entry name" value="TroA_like"/>
    <property type="match status" value="1"/>
</dbReference>
<gene>
    <name evidence="3" type="ORF">GGR32_000210</name>
</gene>
<keyword evidence="1" id="KW-0732">Signal</keyword>
<protein>
    <submittedName>
        <fullName evidence="3">ABC-type Fe3+-hydroxamate transport system substrate-binding protein</fullName>
    </submittedName>
</protein>
<evidence type="ECO:0000259" key="2">
    <source>
        <dbReference type="PROSITE" id="PS50983"/>
    </source>
</evidence>
<dbReference type="PANTHER" id="PTHR30535">
    <property type="entry name" value="VITAMIN B12-BINDING PROTEIN"/>
    <property type="match status" value="1"/>
</dbReference>
<comment type="caution">
    <text evidence="3">The sequence shown here is derived from an EMBL/GenBank/DDBJ whole genome shotgun (WGS) entry which is preliminary data.</text>
</comment>
<dbReference type="AlphaFoldDB" id="A0A840EIE9"/>